<name>A0A931GLG0_9ACTN</name>
<dbReference type="EMBL" id="JADOUA010000001">
    <property type="protein sequence ID" value="MBG6091457.1"/>
    <property type="molecule type" value="Genomic_DNA"/>
</dbReference>
<gene>
    <name evidence="1" type="ORF">IW256_005570</name>
</gene>
<organism evidence="1 2">
    <name type="scientific">Actinomadura viridis</name>
    <dbReference type="NCBI Taxonomy" id="58110"/>
    <lineage>
        <taxon>Bacteria</taxon>
        <taxon>Bacillati</taxon>
        <taxon>Actinomycetota</taxon>
        <taxon>Actinomycetes</taxon>
        <taxon>Streptosporangiales</taxon>
        <taxon>Thermomonosporaceae</taxon>
        <taxon>Actinomadura</taxon>
    </lineage>
</organism>
<evidence type="ECO:0000313" key="1">
    <source>
        <dbReference type="EMBL" id="MBG6091457.1"/>
    </source>
</evidence>
<proteinExistence type="predicted"/>
<protein>
    <submittedName>
        <fullName evidence="1">Uncharacterized protein</fullName>
    </submittedName>
</protein>
<dbReference type="RefSeq" id="WP_197013761.1">
    <property type="nucleotide sequence ID" value="NZ_BAABES010000019.1"/>
</dbReference>
<accession>A0A931GLG0</accession>
<sequence>MAEIIRVFDITWTGWRPATPFASLARSRALTWENLERATGIQPAQEVSRITVPDLETCIDTAQRLHPMIRERP</sequence>
<comment type="caution">
    <text evidence="1">The sequence shown here is derived from an EMBL/GenBank/DDBJ whole genome shotgun (WGS) entry which is preliminary data.</text>
</comment>
<dbReference type="Proteomes" id="UP000614047">
    <property type="component" value="Unassembled WGS sequence"/>
</dbReference>
<evidence type="ECO:0000313" key="2">
    <source>
        <dbReference type="Proteomes" id="UP000614047"/>
    </source>
</evidence>
<keyword evidence="2" id="KW-1185">Reference proteome</keyword>
<reference evidence="1" key="1">
    <citation type="submission" date="2020-11" db="EMBL/GenBank/DDBJ databases">
        <title>Sequencing the genomes of 1000 actinobacteria strains.</title>
        <authorList>
            <person name="Klenk H.-P."/>
        </authorList>
    </citation>
    <scope>NUCLEOTIDE SEQUENCE</scope>
    <source>
        <strain evidence="1">DSM 43175</strain>
    </source>
</reference>
<dbReference type="AlphaFoldDB" id="A0A931GLG0"/>